<dbReference type="EMBL" id="JACHIR010000005">
    <property type="protein sequence ID" value="MBB5898041.1"/>
    <property type="molecule type" value="Genomic_DNA"/>
</dbReference>
<reference evidence="2 3" key="1">
    <citation type="submission" date="2020-08" db="EMBL/GenBank/DDBJ databases">
        <title>Sequencing the genomes of 1000 actinobacteria strains.</title>
        <authorList>
            <person name="Klenk H.-P."/>
        </authorList>
    </citation>
    <scope>NUCLEOTIDE SEQUENCE [LARGE SCALE GENOMIC DNA]</scope>
    <source>
        <strain evidence="2 3">DSM 43851</strain>
    </source>
</reference>
<sequence length="171" mass="17635">MLARRVATAIGVVAVAVAVTAGSANATAGQTHQTQDVTAATGDVLVKTVTTANGTLKIFKESAQHDSAATTLAPNSSIGCSGSNPRVCLSIHGSGLYVQYMENKTDFLSSGNADMQINGPSGVIADSGWFYETGGGYFFDWSPYNYVAAGYYCATTFVGGGRQGACETVHN</sequence>
<comment type="caution">
    <text evidence="2">The sequence shown here is derived from an EMBL/GenBank/DDBJ whole genome shotgun (WGS) entry which is preliminary data.</text>
</comment>
<dbReference type="Proteomes" id="UP000585638">
    <property type="component" value="Unassembled WGS sequence"/>
</dbReference>
<dbReference type="RefSeq" id="WP_184870508.1">
    <property type="nucleotide sequence ID" value="NZ_BAAAWY010000021.1"/>
</dbReference>
<dbReference type="AlphaFoldDB" id="A0A7W9NMZ0"/>
<keyword evidence="3" id="KW-1185">Reference proteome</keyword>
<feature type="chain" id="PRO_5030669673" description="Secreted protein" evidence="1">
    <location>
        <begin position="27"/>
        <end position="171"/>
    </location>
</feature>
<evidence type="ECO:0000313" key="2">
    <source>
        <dbReference type="EMBL" id="MBB5898041.1"/>
    </source>
</evidence>
<evidence type="ECO:0000256" key="1">
    <source>
        <dbReference type="SAM" id="SignalP"/>
    </source>
</evidence>
<gene>
    <name evidence="2" type="ORF">BJ998_009300</name>
</gene>
<name>A0A7W9NMZ0_9PSEU</name>
<evidence type="ECO:0000313" key="3">
    <source>
        <dbReference type="Proteomes" id="UP000585638"/>
    </source>
</evidence>
<organism evidence="2 3">
    <name type="scientific">Kutzneria kofuensis</name>
    <dbReference type="NCBI Taxonomy" id="103725"/>
    <lineage>
        <taxon>Bacteria</taxon>
        <taxon>Bacillati</taxon>
        <taxon>Actinomycetota</taxon>
        <taxon>Actinomycetes</taxon>
        <taxon>Pseudonocardiales</taxon>
        <taxon>Pseudonocardiaceae</taxon>
        <taxon>Kutzneria</taxon>
    </lineage>
</organism>
<protein>
    <recommendedName>
        <fullName evidence="4">Secreted protein</fullName>
    </recommendedName>
</protein>
<accession>A0A7W9NMZ0</accession>
<evidence type="ECO:0008006" key="4">
    <source>
        <dbReference type="Google" id="ProtNLM"/>
    </source>
</evidence>
<proteinExistence type="predicted"/>
<keyword evidence="1" id="KW-0732">Signal</keyword>
<feature type="signal peptide" evidence="1">
    <location>
        <begin position="1"/>
        <end position="26"/>
    </location>
</feature>